<feature type="coiled-coil region" evidence="11">
    <location>
        <begin position="18"/>
        <end position="45"/>
    </location>
</feature>
<keyword evidence="12" id="KW-0966">Cell projection</keyword>
<comment type="caution">
    <text evidence="12">The sequence shown here is derived from an EMBL/GenBank/DDBJ whole genome shotgun (WGS) entry which is preliminary data.</text>
</comment>
<evidence type="ECO:0000256" key="9">
    <source>
        <dbReference type="ARBA" id="ARBA00023136"/>
    </source>
</evidence>
<keyword evidence="5" id="KW-1003">Cell membrane</keyword>
<dbReference type="Pfam" id="PF02050">
    <property type="entry name" value="FliJ"/>
    <property type="match status" value="1"/>
</dbReference>
<keyword evidence="12" id="KW-0282">Flagellum</keyword>
<reference evidence="12 13" key="1">
    <citation type="submission" date="2021-04" db="EMBL/GenBank/DDBJ databases">
        <title>The complete genome sequence of Neokomagataea sp. TBRC 2177.</title>
        <authorList>
            <person name="Charoenyingcharoen P."/>
            <person name="Yukphan P."/>
        </authorList>
    </citation>
    <scope>NUCLEOTIDE SEQUENCE [LARGE SCALE GENOMIC DNA]</scope>
    <source>
        <strain evidence="12 13">TBRC 2177</strain>
    </source>
</reference>
<keyword evidence="4" id="KW-0813">Transport</keyword>
<keyword evidence="8" id="KW-0653">Protein transport</keyword>
<dbReference type="InterPro" id="IPR012823">
    <property type="entry name" value="Flagell_FliJ"/>
</dbReference>
<accession>A0ABS5E5Y7</accession>
<evidence type="ECO:0000313" key="13">
    <source>
        <dbReference type="Proteomes" id="UP000677812"/>
    </source>
</evidence>
<evidence type="ECO:0000313" key="12">
    <source>
        <dbReference type="EMBL" id="MBR0559323.1"/>
    </source>
</evidence>
<evidence type="ECO:0000256" key="8">
    <source>
        <dbReference type="ARBA" id="ARBA00022927"/>
    </source>
</evidence>
<sequence>MMEQASLEALYGLRKHELATVEQAFQQVIQREQEAEQALVSAQQRIVTERSVAMDAHSDDRAVEAFGAWLPLGQKAVQDADAHRQKISVDRDCVRAALLEARAALHVVEHLQEEAQGEQRRKEQRAEQLLLDECAVRPEGLL</sequence>
<evidence type="ECO:0000256" key="10">
    <source>
        <dbReference type="ARBA" id="ARBA00023225"/>
    </source>
</evidence>
<evidence type="ECO:0000256" key="7">
    <source>
        <dbReference type="ARBA" id="ARBA00022795"/>
    </source>
</evidence>
<organism evidence="12 13">
    <name type="scientific">Neokomagataea anthophila</name>
    <dbReference type="NCBI Taxonomy" id="2826925"/>
    <lineage>
        <taxon>Bacteria</taxon>
        <taxon>Pseudomonadati</taxon>
        <taxon>Pseudomonadota</taxon>
        <taxon>Alphaproteobacteria</taxon>
        <taxon>Acetobacterales</taxon>
        <taxon>Acetobacteraceae</taxon>
        <taxon>Neokomagataea</taxon>
    </lineage>
</organism>
<evidence type="ECO:0000256" key="5">
    <source>
        <dbReference type="ARBA" id="ARBA00022475"/>
    </source>
</evidence>
<dbReference type="Gene3D" id="1.10.287.1700">
    <property type="match status" value="1"/>
</dbReference>
<keyword evidence="13" id="KW-1185">Reference proteome</keyword>
<protein>
    <recommendedName>
        <fullName evidence="3">Flagellar FliJ protein</fullName>
    </recommendedName>
</protein>
<gene>
    <name evidence="12" type="ORF">KB213_04520</name>
</gene>
<evidence type="ECO:0000256" key="11">
    <source>
        <dbReference type="SAM" id="Coils"/>
    </source>
</evidence>
<keyword evidence="6" id="KW-0145">Chemotaxis</keyword>
<dbReference type="InterPro" id="IPR053716">
    <property type="entry name" value="Flag_assembly_chemotaxis_eff"/>
</dbReference>
<comment type="subcellular location">
    <subcellularLocation>
        <location evidence="1">Cell membrane</location>
        <topology evidence="1">Peripheral membrane protein</topology>
        <orientation evidence="1">Cytoplasmic side</orientation>
    </subcellularLocation>
</comment>
<evidence type="ECO:0000256" key="1">
    <source>
        <dbReference type="ARBA" id="ARBA00004413"/>
    </source>
</evidence>
<evidence type="ECO:0000256" key="4">
    <source>
        <dbReference type="ARBA" id="ARBA00022448"/>
    </source>
</evidence>
<keyword evidence="12" id="KW-0969">Cilium</keyword>
<evidence type="ECO:0000256" key="2">
    <source>
        <dbReference type="ARBA" id="ARBA00010004"/>
    </source>
</evidence>
<keyword evidence="10" id="KW-1006">Bacterial flagellum protein export</keyword>
<keyword evidence="11" id="KW-0175">Coiled coil</keyword>
<keyword evidence="9" id="KW-0472">Membrane</keyword>
<dbReference type="EMBL" id="JAGRQH010000002">
    <property type="protein sequence ID" value="MBR0559323.1"/>
    <property type="molecule type" value="Genomic_DNA"/>
</dbReference>
<keyword evidence="7" id="KW-1005">Bacterial flagellum biogenesis</keyword>
<evidence type="ECO:0000256" key="6">
    <source>
        <dbReference type="ARBA" id="ARBA00022500"/>
    </source>
</evidence>
<evidence type="ECO:0000256" key="3">
    <source>
        <dbReference type="ARBA" id="ARBA00020392"/>
    </source>
</evidence>
<name>A0ABS5E5Y7_9PROT</name>
<dbReference type="Proteomes" id="UP000677812">
    <property type="component" value="Unassembled WGS sequence"/>
</dbReference>
<comment type="similarity">
    <text evidence="2">Belongs to the FliJ family.</text>
</comment>
<proteinExistence type="inferred from homology"/>